<name>A0A816CFR1_9BILA</name>
<proteinExistence type="predicted"/>
<protein>
    <submittedName>
        <fullName evidence="1">Uncharacterized protein</fullName>
    </submittedName>
</protein>
<dbReference type="EMBL" id="CAJNOV010018797">
    <property type="protein sequence ID" value="CAF1624164.1"/>
    <property type="molecule type" value="Genomic_DNA"/>
</dbReference>
<organism evidence="1 2">
    <name type="scientific">Rotaria magnacalcarata</name>
    <dbReference type="NCBI Taxonomy" id="392030"/>
    <lineage>
        <taxon>Eukaryota</taxon>
        <taxon>Metazoa</taxon>
        <taxon>Spiralia</taxon>
        <taxon>Gnathifera</taxon>
        <taxon>Rotifera</taxon>
        <taxon>Eurotatoria</taxon>
        <taxon>Bdelloidea</taxon>
        <taxon>Philodinida</taxon>
        <taxon>Philodinidae</taxon>
        <taxon>Rotaria</taxon>
    </lineage>
</organism>
<accession>A0A816CFR1</accession>
<feature type="non-terminal residue" evidence="1">
    <location>
        <position position="1"/>
    </location>
</feature>
<reference evidence="1" key="1">
    <citation type="submission" date="2021-02" db="EMBL/GenBank/DDBJ databases">
        <authorList>
            <person name="Nowell W R."/>
        </authorList>
    </citation>
    <scope>NUCLEOTIDE SEQUENCE</scope>
</reference>
<evidence type="ECO:0000313" key="1">
    <source>
        <dbReference type="EMBL" id="CAF1624164.1"/>
    </source>
</evidence>
<comment type="caution">
    <text evidence="1">The sequence shown here is derived from an EMBL/GenBank/DDBJ whole genome shotgun (WGS) entry which is preliminary data.</text>
</comment>
<dbReference type="AlphaFoldDB" id="A0A816CFR1"/>
<evidence type="ECO:0000313" key="2">
    <source>
        <dbReference type="Proteomes" id="UP000663855"/>
    </source>
</evidence>
<dbReference type="Proteomes" id="UP000663855">
    <property type="component" value="Unassembled WGS sequence"/>
</dbReference>
<sequence length="42" mass="4589">MQAFGNAAVSMLRYSDSIKSMLPIKMQAFGNAAVSMLRYSDS</sequence>
<gene>
    <name evidence="1" type="ORF">CJN711_LOCUS38409</name>
</gene>